<gene>
    <name evidence="1" type="ORF">LCGC14_1222520</name>
</gene>
<proteinExistence type="predicted"/>
<reference evidence="1" key="1">
    <citation type="journal article" date="2015" name="Nature">
        <title>Complex archaea that bridge the gap between prokaryotes and eukaryotes.</title>
        <authorList>
            <person name="Spang A."/>
            <person name="Saw J.H."/>
            <person name="Jorgensen S.L."/>
            <person name="Zaremba-Niedzwiedzka K."/>
            <person name="Martijn J."/>
            <person name="Lind A.E."/>
            <person name="van Eijk R."/>
            <person name="Schleper C."/>
            <person name="Guy L."/>
            <person name="Ettema T.J."/>
        </authorList>
    </citation>
    <scope>NUCLEOTIDE SEQUENCE</scope>
</reference>
<dbReference type="AlphaFoldDB" id="A0A0F9LEV4"/>
<organism evidence="1">
    <name type="scientific">marine sediment metagenome</name>
    <dbReference type="NCBI Taxonomy" id="412755"/>
    <lineage>
        <taxon>unclassified sequences</taxon>
        <taxon>metagenomes</taxon>
        <taxon>ecological metagenomes</taxon>
    </lineage>
</organism>
<evidence type="ECO:0000313" key="1">
    <source>
        <dbReference type="EMBL" id="KKM92028.1"/>
    </source>
</evidence>
<sequence>MIFPSTLRRMIIAYNGYEGPEYYQAGDSSMKPGYIVMEDDADEVKICTATGKPIGVVGCDADHDLATAYTAGERIPIYPLGCGVDIYVACIDATTITVVKGGVIDTADDTTLQGRGRIQDAFTALTTTHTHAVTGERMWGAPAFWVGKALATGSITSAVNRYVPVKLSL</sequence>
<protein>
    <submittedName>
        <fullName evidence="1">Uncharacterized protein</fullName>
    </submittedName>
</protein>
<name>A0A0F9LEV4_9ZZZZ</name>
<dbReference type="EMBL" id="LAZR01006450">
    <property type="protein sequence ID" value="KKM92028.1"/>
    <property type="molecule type" value="Genomic_DNA"/>
</dbReference>
<comment type="caution">
    <text evidence="1">The sequence shown here is derived from an EMBL/GenBank/DDBJ whole genome shotgun (WGS) entry which is preliminary data.</text>
</comment>
<accession>A0A0F9LEV4</accession>